<evidence type="ECO:0000256" key="3">
    <source>
        <dbReference type="ARBA" id="ARBA00023002"/>
    </source>
</evidence>
<evidence type="ECO:0000256" key="8">
    <source>
        <dbReference type="RuleBase" id="RU003345"/>
    </source>
</evidence>
<evidence type="ECO:0000256" key="6">
    <source>
        <dbReference type="PIRSR" id="PIRSR036492-1"/>
    </source>
</evidence>
<dbReference type="AlphaFoldDB" id="A0A1J0LPS8"/>
<evidence type="ECO:0000313" key="10">
    <source>
        <dbReference type="EMBL" id="APD08313.1"/>
    </source>
</evidence>
<dbReference type="Gene3D" id="3.40.309.10">
    <property type="entry name" value="Aldehyde Dehydrogenase, Chain A, domain 2"/>
    <property type="match status" value="1"/>
</dbReference>
<gene>
    <name evidence="10" type="ORF">A0O31_00082</name>
</gene>
<dbReference type="CDD" id="cd07105">
    <property type="entry name" value="ALDH_SaliADH"/>
    <property type="match status" value="1"/>
</dbReference>
<dbReference type="InterPro" id="IPR015590">
    <property type="entry name" value="Aldehyde_DH_dom"/>
</dbReference>
<evidence type="ECO:0000313" key="11">
    <source>
        <dbReference type="Proteomes" id="UP000182993"/>
    </source>
</evidence>
<accession>A0A1J0LPS8</accession>
<dbReference type="InterPro" id="IPR012394">
    <property type="entry name" value="Aldehyde_DH_NAD(P)"/>
</dbReference>
<evidence type="ECO:0000256" key="5">
    <source>
        <dbReference type="PIRNR" id="PIRNR036492"/>
    </source>
</evidence>
<evidence type="ECO:0000256" key="7">
    <source>
        <dbReference type="PROSITE-ProRule" id="PRU10007"/>
    </source>
</evidence>
<dbReference type="InterPro" id="IPR029510">
    <property type="entry name" value="Ald_DH_CS_GLU"/>
</dbReference>
<dbReference type="InterPro" id="IPR016161">
    <property type="entry name" value="Ald_DH/histidinol_DH"/>
</dbReference>
<dbReference type="InterPro" id="IPR016162">
    <property type="entry name" value="Ald_DH_N"/>
</dbReference>
<comment type="similarity">
    <text evidence="1 5 8">Belongs to the aldehyde dehydrogenase family.</text>
</comment>
<keyword evidence="2" id="KW-0521">NADP</keyword>
<reference evidence="11" key="1">
    <citation type="submission" date="2016-06" db="EMBL/GenBank/DDBJ databases">
        <title>Whole genome sequencing of Thermus brockianus strain GE-1.</title>
        <authorList>
            <person name="Schaefers C."/>
            <person name="Blank S."/>
            <person name="Wiebusch S."/>
            <person name="Elleuche S."/>
            <person name="Antranikian G."/>
        </authorList>
    </citation>
    <scope>NUCLEOTIDE SEQUENCE [LARGE SCALE GENOMIC DNA]</scope>
    <source>
        <strain evidence="11">GE-1</strain>
    </source>
</reference>
<dbReference type="RefSeq" id="WP_071676197.1">
    <property type="nucleotide sequence ID" value="NZ_CP016312.1"/>
</dbReference>
<evidence type="ECO:0000256" key="4">
    <source>
        <dbReference type="ARBA" id="ARBA00023027"/>
    </source>
</evidence>
<feature type="active site" evidence="6">
    <location>
        <position position="289"/>
    </location>
</feature>
<evidence type="ECO:0000256" key="2">
    <source>
        <dbReference type="ARBA" id="ARBA00022857"/>
    </source>
</evidence>
<feature type="domain" description="Aldehyde dehydrogenase" evidence="9">
    <location>
        <begin position="16"/>
        <end position="476"/>
    </location>
</feature>
<dbReference type="SUPFAM" id="SSF53720">
    <property type="entry name" value="ALDH-like"/>
    <property type="match status" value="1"/>
</dbReference>
<dbReference type="FunFam" id="3.40.309.10:FF:000010">
    <property type="entry name" value="Gamma-aminobutyraldehyde dehydrogenase"/>
    <property type="match status" value="1"/>
</dbReference>
<protein>
    <recommendedName>
        <fullName evidence="5">Aldehyde dehydrogenase</fullName>
    </recommendedName>
</protein>
<dbReference type="PIRSF" id="PIRSF036492">
    <property type="entry name" value="ALDH"/>
    <property type="match status" value="1"/>
</dbReference>
<dbReference type="OrthoDB" id="23766at2"/>
<evidence type="ECO:0000259" key="9">
    <source>
        <dbReference type="Pfam" id="PF00171"/>
    </source>
</evidence>
<dbReference type="Proteomes" id="UP000182993">
    <property type="component" value="Chromosome"/>
</dbReference>
<dbReference type="Pfam" id="PF00171">
    <property type="entry name" value="Aldedh"/>
    <property type="match status" value="1"/>
</dbReference>
<dbReference type="FunFam" id="3.40.605.10:FF:000012">
    <property type="entry name" value="NAD-dependent succinate-semialdehyde dehydrogenase"/>
    <property type="match status" value="1"/>
</dbReference>
<dbReference type="PROSITE" id="PS00687">
    <property type="entry name" value="ALDEHYDE_DEHYDR_GLU"/>
    <property type="match status" value="1"/>
</dbReference>
<dbReference type="KEGG" id="tbc:A0O31_00082"/>
<dbReference type="PANTHER" id="PTHR42986:SF1">
    <property type="entry name" value="BENZALDEHYDE DEHYDROGENASE YFMT"/>
    <property type="match status" value="1"/>
</dbReference>
<dbReference type="EMBL" id="CP016312">
    <property type="protein sequence ID" value="APD08313.1"/>
    <property type="molecule type" value="Genomic_DNA"/>
</dbReference>
<dbReference type="PANTHER" id="PTHR42986">
    <property type="entry name" value="BENZALDEHYDE DEHYDROGENASE YFMT"/>
    <property type="match status" value="1"/>
</dbReference>
<feature type="active site" evidence="6 7">
    <location>
        <position position="255"/>
    </location>
</feature>
<dbReference type="GO" id="GO:0006081">
    <property type="term" value="P:aldehyde metabolic process"/>
    <property type="evidence" value="ECO:0007669"/>
    <property type="project" value="InterPro"/>
</dbReference>
<evidence type="ECO:0000256" key="1">
    <source>
        <dbReference type="ARBA" id="ARBA00009986"/>
    </source>
</evidence>
<proteinExistence type="inferred from homology"/>
<dbReference type="InterPro" id="IPR016163">
    <property type="entry name" value="Ald_DH_C"/>
</dbReference>
<sequence>MVQTAKPVRLYIGGVWREAQTGKRFVRRSPLDGEMASEAEAAGFEDAREAVESAEKAFFTWSETPPSERRELLWRAAEALEARRPAFVEAMVAETGSTPGWAEFNVHLAAGMFKEAAALTTQITGEVIPSDRPGTLAFAIRQPVGVVLSLAPWNAPVILGVRALATPLACGNTVVFKGSELSPKTHALIVEALEEAGFPPGVVNFLTTSPEDAPQVVEALIAHPAVRRVNFTGSTRTGRIIAELCGRHLKPVLLELGGKAPAIVLRDANLEEAANAIAFGAFANQGQICMSTERLVVEEAVADALVERLAQKAQRLAVGDPRREPVALSCLVDPKATDRVAELLEEALAQGATLVAGGRREGPFLWPTVVDHVTPKMRLYHEESFGPVVAVVRVKDEEEALRVANDTEYGLSAAIFTQDIAKGLRLAKRIQSGICHINGPTVHDEPQMPFGGVKASGFGRFGGRAGIHEFTELRWITVQTEPLHYPF</sequence>
<keyword evidence="4" id="KW-0520">NAD</keyword>
<dbReference type="STRING" id="56956.A0O31_00082"/>
<dbReference type="Gene3D" id="3.40.605.10">
    <property type="entry name" value="Aldehyde Dehydrogenase, Chain A, domain 1"/>
    <property type="match status" value="1"/>
</dbReference>
<keyword evidence="3 5" id="KW-0560">Oxidoreductase</keyword>
<dbReference type="GO" id="GO:0016620">
    <property type="term" value="F:oxidoreductase activity, acting on the aldehyde or oxo group of donors, NAD or NADP as acceptor"/>
    <property type="evidence" value="ECO:0007669"/>
    <property type="project" value="InterPro"/>
</dbReference>
<name>A0A1J0LPS8_THEBO</name>
<organism evidence="10 11">
    <name type="scientific">Thermus brockianus</name>
    <dbReference type="NCBI Taxonomy" id="56956"/>
    <lineage>
        <taxon>Bacteria</taxon>
        <taxon>Thermotogati</taxon>
        <taxon>Deinococcota</taxon>
        <taxon>Deinococci</taxon>
        <taxon>Thermales</taxon>
        <taxon>Thermaceae</taxon>
        <taxon>Thermus</taxon>
    </lineage>
</organism>